<organism evidence="1 2">
    <name type="scientific">Chelatococcus reniformis</name>
    <dbReference type="NCBI Taxonomy" id="1494448"/>
    <lineage>
        <taxon>Bacteria</taxon>
        <taxon>Pseudomonadati</taxon>
        <taxon>Pseudomonadota</taxon>
        <taxon>Alphaproteobacteria</taxon>
        <taxon>Hyphomicrobiales</taxon>
        <taxon>Chelatococcaceae</taxon>
        <taxon>Chelatococcus</taxon>
    </lineage>
</organism>
<accession>A0A916U5I5</accession>
<dbReference type="Proteomes" id="UP000637002">
    <property type="component" value="Unassembled WGS sequence"/>
</dbReference>
<comment type="caution">
    <text evidence="1">The sequence shown here is derived from an EMBL/GenBank/DDBJ whole genome shotgun (WGS) entry which is preliminary data.</text>
</comment>
<sequence length="207" mass="21812">MGWLLSTRPGPGPATRAGCGISERNDRFLRISRLAIPGADCTIVRPTGPVHPAGVAIVAFFMSTTPRASHSFHGLVAFLCLDRAARHGARTAARALAHVAAVSRGSPRAVRHSGGRGRIRMSPARATDLASTRPTEEPMMEMTDLNEFVAPDTATAAIVDAIVKVTDTTGRVDQAVFANLLSQCETLNEFQLLQAASSLLQSAIGAS</sequence>
<reference evidence="1" key="1">
    <citation type="journal article" date="2014" name="Int. J. Syst. Evol. Microbiol.">
        <title>Complete genome sequence of Corynebacterium casei LMG S-19264T (=DSM 44701T), isolated from a smear-ripened cheese.</title>
        <authorList>
            <consortium name="US DOE Joint Genome Institute (JGI-PGF)"/>
            <person name="Walter F."/>
            <person name="Albersmeier A."/>
            <person name="Kalinowski J."/>
            <person name="Ruckert C."/>
        </authorList>
    </citation>
    <scope>NUCLEOTIDE SEQUENCE</scope>
    <source>
        <strain evidence="1">CGMCC 1.12919</strain>
    </source>
</reference>
<evidence type="ECO:0000313" key="2">
    <source>
        <dbReference type="Proteomes" id="UP000637002"/>
    </source>
</evidence>
<keyword evidence="2" id="KW-1185">Reference proteome</keyword>
<dbReference type="EMBL" id="BMGG01000003">
    <property type="protein sequence ID" value="GGC60236.1"/>
    <property type="molecule type" value="Genomic_DNA"/>
</dbReference>
<evidence type="ECO:0000313" key="1">
    <source>
        <dbReference type="EMBL" id="GGC60236.1"/>
    </source>
</evidence>
<dbReference type="AlphaFoldDB" id="A0A916U5I5"/>
<name>A0A916U5I5_9HYPH</name>
<protein>
    <submittedName>
        <fullName evidence="1">Uncharacterized protein</fullName>
    </submittedName>
</protein>
<gene>
    <name evidence="1" type="ORF">GCM10010994_18610</name>
</gene>
<reference evidence="1" key="2">
    <citation type="submission" date="2020-09" db="EMBL/GenBank/DDBJ databases">
        <authorList>
            <person name="Sun Q."/>
            <person name="Zhou Y."/>
        </authorList>
    </citation>
    <scope>NUCLEOTIDE SEQUENCE</scope>
    <source>
        <strain evidence="1">CGMCC 1.12919</strain>
    </source>
</reference>
<proteinExistence type="predicted"/>